<dbReference type="InterPro" id="IPR008271">
    <property type="entry name" value="Ser/Thr_kinase_AS"/>
</dbReference>
<reference evidence="4 5" key="1">
    <citation type="journal article" date="2009" name="Science">
        <title>Green evolution and dynamic adaptations revealed by genomes of the marine picoeukaryotes Micromonas.</title>
        <authorList>
            <person name="Worden A.Z."/>
            <person name="Lee J.H."/>
            <person name="Mock T."/>
            <person name="Rouze P."/>
            <person name="Simmons M.P."/>
            <person name="Aerts A.L."/>
            <person name="Allen A.E."/>
            <person name="Cuvelier M.L."/>
            <person name="Derelle E."/>
            <person name="Everett M.V."/>
            <person name="Foulon E."/>
            <person name="Grimwood J."/>
            <person name="Gundlach H."/>
            <person name="Henrissat B."/>
            <person name="Napoli C."/>
            <person name="McDonald S.M."/>
            <person name="Parker M.S."/>
            <person name="Rombauts S."/>
            <person name="Salamov A."/>
            <person name="Von Dassow P."/>
            <person name="Badger J.H."/>
            <person name="Coutinho P.M."/>
            <person name="Demir E."/>
            <person name="Dubchak I."/>
            <person name="Gentemann C."/>
            <person name="Eikrem W."/>
            <person name="Gready J.E."/>
            <person name="John U."/>
            <person name="Lanier W."/>
            <person name="Lindquist E.A."/>
            <person name="Lucas S."/>
            <person name="Mayer K.F."/>
            <person name="Moreau H."/>
            <person name="Not F."/>
            <person name="Otillar R."/>
            <person name="Panaud O."/>
            <person name="Pangilinan J."/>
            <person name="Paulsen I."/>
            <person name="Piegu B."/>
            <person name="Poliakov A."/>
            <person name="Robbens S."/>
            <person name="Schmutz J."/>
            <person name="Toulza E."/>
            <person name="Wyss T."/>
            <person name="Zelensky A."/>
            <person name="Zhou K."/>
            <person name="Armbrust E.V."/>
            <person name="Bhattacharya D."/>
            <person name="Goodenough U.W."/>
            <person name="Van de Peer Y."/>
            <person name="Grigoriev I.V."/>
        </authorList>
    </citation>
    <scope>NUCLEOTIDE SEQUENCE [LARGE SCALE GENOMIC DNA]</scope>
    <source>
        <strain evidence="5">RCC299 / NOUM17</strain>
    </source>
</reference>
<proteinExistence type="predicted"/>
<dbReference type="KEGG" id="mis:MICPUN_73365"/>
<dbReference type="PANTHER" id="PTHR44329">
    <property type="entry name" value="SERINE/THREONINE-PROTEIN KINASE TNNI3K-RELATED"/>
    <property type="match status" value="1"/>
</dbReference>
<dbReference type="InterPro" id="IPR000719">
    <property type="entry name" value="Prot_kinase_dom"/>
</dbReference>
<dbReference type="GeneID" id="8245413"/>
<keyword evidence="2" id="KW-0067">ATP-binding</keyword>
<dbReference type="GO" id="GO:0005524">
    <property type="term" value="F:ATP binding"/>
    <property type="evidence" value="ECO:0007669"/>
    <property type="project" value="UniProtKB-KW"/>
</dbReference>
<evidence type="ECO:0000259" key="3">
    <source>
        <dbReference type="PROSITE" id="PS50011"/>
    </source>
</evidence>
<dbReference type="PROSITE" id="PS50011">
    <property type="entry name" value="PROTEIN_KINASE_DOM"/>
    <property type="match status" value="1"/>
</dbReference>
<keyword evidence="1" id="KW-0547">Nucleotide-binding</keyword>
<evidence type="ECO:0000313" key="4">
    <source>
        <dbReference type="EMBL" id="ACO65381.1"/>
    </source>
</evidence>
<dbReference type="EMBL" id="CP001328">
    <property type="protein sequence ID" value="ACO65381.1"/>
    <property type="molecule type" value="Genomic_DNA"/>
</dbReference>
<evidence type="ECO:0000256" key="2">
    <source>
        <dbReference type="ARBA" id="ARBA00022840"/>
    </source>
</evidence>
<name>C1EBH0_MICCC</name>
<dbReference type="Proteomes" id="UP000002009">
    <property type="component" value="Chromosome 7"/>
</dbReference>
<dbReference type="PANTHER" id="PTHR44329:SF298">
    <property type="entry name" value="MIXED LINEAGE KINASE DOMAIN-LIKE PROTEIN"/>
    <property type="match status" value="1"/>
</dbReference>
<dbReference type="InterPro" id="IPR001245">
    <property type="entry name" value="Ser-Thr/Tyr_kinase_cat_dom"/>
</dbReference>
<dbReference type="InterPro" id="IPR051681">
    <property type="entry name" value="Ser/Thr_Kinases-Pseudokinases"/>
</dbReference>
<dbReference type="SUPFAM" id="SSF56112">
    <property type="entry name" value="Protein kinase-like (PK-like)"/>
    <property type="match status" value="1"/>
</dbReference>
<keyword evidence="5" id="KW-1185">Reference proteome</keyword>
<organism evidence="4 5">
    <name type="scientific">Micromonas commoda (strain RCC299 / NOUM17 / CCMP2709)</name>
    <name type="common">Picoplanktonic green alga</name>
    <dbReference type="NCBI Taxonomy" id="296587"/>
    <lineage>
        <taxon>Eukaryota</taxon>
        <taxon>Viridiplantae</taxon>
        <taxon>Chlorophyta</taxon>
        <taxon>Mamiellophyceae</taxon>
        <taxon>Mamiellales</taxon>
        <taxon>Mamiellaceae</taxon>
        <taxon>Micromonas</taxon>
    </lineage>
</organism>
<evidence type="ECO:0000256" key="1">
    <source>
        <dbReference type="ARBA" id="ARBA00022741"/>
    </source>
</evidence>
<dbReference type="GO" id="GO:0004674">
    <property type="term" value="F:protein serine/threonine kinase activity"/>
    <property type="evidence" value="ECO:0007669"/>
    <property type="project" value="TreeGrafter"/>
</dbReference>
<dbReference type="OrthoDB" id="339325at2759"/>
<accession>C1EBH0</accession>
<sequence>LDELEKEVAIMARLRHPNIVLLLGAVRSPPSIVEEFCARGSLFSVLQRHTKPGVPPLEWRVRLQMALGAAAGMCYLHNCSPPIIHRDLKSPNLMVDRYFRVKVGDFNLSRVAVASVRDSKGTGGHSAAYSTGGLHSPRWMAPEVLQNATYSRASDVYSFAVV</sequence>
<gene>
    <name evidence="4" type="ORF">MICPUN_73365</name>
</gene>
<protein>
    <recommendedName>
        <fullName evidence="3">Protein kinase domain-containing protein</fullName>
    </recommendedName>
</protein>
<dbReference type="Pfam" id="PF07714">
    <property type="entry name" value="PK_Tyr_Ser-Thr"/>
    <property type="match status" value="1"/>
</dbReference>
<dbReference type="RefSeq" id="XP_002504123.1">
    <property type="nucleotide sequence ID" value="XM_002504077.1"/>
</dbReference>
<dbReference type="Gene3D" id="1.10.510.10">
    <property type="entry name" value="Transferase(Phosphotransferase) domain 1"/>
    <property type="match status" value="1"/>
</dbReference>
<dbReference type="OMA" id="LMVDRYF"/>
<dbReference type="InParanoid" id="C1EBH0"/>
<dbReference type="PROSITE" id="PS00108">
    <property type="entry name" value="PROTEIN_KINASE_ST"/>
    <property type="match status" value="1"/>
</dbReference>
<feature type="non-terminal residue" evidence="4">
    <location>
        <position position="1"/>
    </location>
</feature>
<dbReference type="InterPro" id="IPR011009">
    <property type="entry name" value="Kinase-like_dom_sf"/>
</dbReference>
<feature type="non-terminal residue" evidence="4">
    <location>
        <position position="162"/>
    </location>
</feature>
<feature type="domain" description="Protein kinase" evidence="3">
    <location>
        <begin position="1"/>
        <end position="162"/>
    </location>
</feature>
<dbReference type="SMART" id="SM00220">
    <property type="entry name" value="S_TKc"/>
    <property type="match status" value="1"/>
</dbReference>
<dbReference type="AlphaFoldDB" id="C1EBH0"/>
<dbReference type="STRING" id="296587.C1EBH0"/>
<evidence type="ECO:0000313" key="5">
    <source>
        <dbReference type="Proteomes" id="UP000002009"/>
    </source>
</evidence>
<dbReference type="eggNOG" id="KOG0192">
    <property type="taxonomic scope" value="Eukaryota"/>
</dbReference>